<dbReference type="RefSeq" id="XP_066673271.1">
    <property type="nucleotide sequence ID" value="XM_066809653.1"/>
</dbReference>
<dbReference type="InterPro" id="IPR014001">
    <property type="entry name" value="Helicase_ATP-bd"/>
</dbReference>
<dbReference type="CDD" id="cd18793">
    <property type="entry name" value="SF2_C_SNF"/>
    <property type="match status" value="1"/>
</dbReference>
<keyword evidence="1" id="KW-0547">Nucleotide-binding</keyword>
<evidence type="ECO:0000256" key="1">
    <source>
        <dbReference type="ARBA" id="ARBA00022741"/>
    </source>
</evidence>
<dbReference type="CDD" id="cd18008">
    <property type="entry name" value="DEXDc_SHPRH-like"/>
    <property type="match status" value="1"/>
</dbReference>
<dbReference type="SMART" id="SM00487">
    <property type="entry name" value="DEXDc"/>
    <property type="match status" value="1"/>
</dbReference>
<dbReference type="SUPFAM" id="SSF52540">
    <property type="entry name" value="P-loop containing nucleoside triphosphate hydrolases"/>
    <property type="match status" value="2"/>
</dbReference>
<dbReference type="Pfam" id="PF00271">
    <property type="entry name" value="Helicase_C"/>
    <property type="match status" value="1"/>
</dbReference>
<evidence type="ECO:0000259" key="4">
    <source>
        <dbReference type="PROSITE" id="PS51192"/>
    </source>
</evidence>
<evidence type="ECO:0000256" key="2">
    <source>
        <dbReference type="ARBA" id="ARBA00022801"/>
    </source>
</evidence>
<name>A0ABR1X4U7_9PEZI</name>
<dbReference type="Proteomes" id="UP001433268">
    <property type="component" value="Unassembled WGS sequence"/>
</dbReference>
<evidence type="ECO:0000313" key="7">
    <source>
        <dbReference type="Proteomes" id="UP001433268"/>
    </source>
</evidence>
<dbReference type="InterPro" id="IPR027417">
    <property type="entry name" value="P-loop_NTPase"/>
</dbReference>
<dbReference type="InterPro" id="IPR050628">
    <property type="entry name" value="SNF2_RAD54_helicase_TF"/>
</dbReference>
<dbReference type="PROSITE" id="PS51194">
    <property type="entry name" value="HELICASE_CTER"/>
    <property type="match status" value="1"/>
</dbReference>
<evidence type="ECO:0000259" key="5">
    <source>
        <dbReference type="PROSITE" id="PS51194"/>
    </source>
</evidence>
<protein>
    <submittedName>
        <fullName evidence="6">Uncharacterized protein</fullName>
    </submittedName>
</protein>
<proteinExistence type="predicted"/>
<dbReference type="Gene3D" id="3.40.50.300">
    <property type="entry name" value="P-loop containing nucleotide triphosphate hydrolases"/>
    <property type="match status" value="1"/>
</dbReference>
<comment type="caution">
    <text evidence="6">The sequence shown here is derived from an EMBL/GenBank/DDBJ whole genome shotgun (WGS) entry which is preliminary data.</text>
</comment>
<dbReference type="PROSITE" id="PS51192">
    <property type="entry name" value="HELICASE_ATP_BIND_1"/>
    <property type="match status" value="1"/>
</dbReference>
<gene>
    <name evidence="6" type="ORF">PG997_005338</name>
</gene>
<feature type="non-terminal residue" evidence="6">
    <location>
        <position position="943"/>
    </location>
</feature>
<organism evidence="6 7">
    <name type="scientific">Apiospora hydei</name>
    <dbReference type="NCBI Taxonomy" id="1337664"/>
    <lineage>
        <taxon>Eukaryota</taxon>
        <taxon>Fungi</taxon>
        <taxon>Dikarya</taxon>
        <taxon>Ascomycota</taxon>
        <taxon>Pezizomycotina</taxon>
        <taxon>Sordariomycetes</taxon>
        <taxon>Xylariomycetidae</taxon>
        <taxon>Amphisphaeriales</taxon>
        <taxon>Apiosporaceae</taxon>
        <taxon>Apiospora</taxon>
    </lineage>
</organism>
<keyword evidence="3" id="KW-0067">ATP-binding</keyword>
<dbReference type="PANTHER" id="PTHR45626:SF22">
    <property type="entry name" value="DNA REPAIR PROTEIN RAD5"/>
    <property type="match status" value="1"/>
</dbReference>
<keyword evidence="2" id="KW-0378">Hydrolase</keyword>
<keyword evidence="7" id="KW-1185">Reference proteome</keyword>
<evidence type="ECO:0000313" key="6">
    <source>
        <dbReference type="EMBL" id="KAK8090377.1"/>
    </source>
</evidence>
<dbReference type="InterPro" id="IPR001650">
    <property type="entry name" value="Helicase_C-like"/>
</dbReference>
<accession>A0ABR1X4U7</accession>
<dbReference type="EMBL" id="JAQQWN010000004">
    <property type="protein sequence ID" value="KAK8090377.1"/>
    <property type="molecule type" value="Genomic_DNA"/>
</dbReference>
<reference evidence="6 7" key="1">
    <citation type="submission" date="2023-01" db="EMBL/GenBank/DDBJ databases">
        <title>Analysis of 21 Apiospora genomes using comparative genomics revels a genus with tremendous synthesis potential of carbohydrate active enzymes and secondary metabolites.</title>
        <authorList>
            <person name="Sorensen T."/>
        </authorList>
    </citation>
    <scope>NUCLEOTIDE SEQUENCE [LARGE SCALE GENOMIC DNA]</scope>
    <source>
        <strain evidence="6 7">CBS 114990</strain>
    </source>
</reference>
<dbReference type="PANTHER" id="PTHR45626">
    <property type="entry name" value="TRANSCRIPTION TERMINATION FACTOR 2-RELATED"/>
    <property type="match status" value="1"/>
</dbReference>
<dbReference type="Gene3D" id="3.40.50.10810">
    <property type="entry name" value="Tandem AAA-ATPase domain"/>
    <property type="match status" value="1"/>
</dbReference>
<dbReference type="Pfam" id="PF00176">
    <property type="entry name" value="SNF2-rel_dom"/>
    <property type="match status" value="1"/>
</dbReference>
<dbReference type="InterPro" id="IPR038718">
    <property type="entry name" value="SNF2-like_sf"/>
</dbReference>
<evidence type="ECO:0000256" key="3">
    <source>
        <dbReference type="ARBA" id="ARBA00022840"/>
    </source>
</evidence>
<sequence>MGTPRSNLIWDELSSDPPMAYFGPQYPSQTCLNLFDSRLPNANQTGYDMTFLVGNSQAHHQPQRVLQPGLDYRPRTTHYISDPVLDQAYSSAAGIMNIPDSSVNALPTGIEMVCYGMVSALSGTYERRTTKEIPPEVLVNIESAGRFVSVDHEQLQGRLHTDHGQMMQGLLDDPALKLFATCIPSKAEQNVRSGFKSSVIMPCTLDVVVYGPSDMSEDIGSWFEDYDIYLQDPRICHLDTKYLNPHRLSSTDPSCCRFLSEVVSKSIAVLQLSDAHKRPDLLSTISCNIDLEETRQPAVISSLLKRHQKQALTFMSRRESGWGFTKSQRRSDIWEIADSSQARQYLNVISGAHQTEEPEAFAGGIVADPMGLGKTLTMISLVATDLERDEPSTSFPKESMNENVQIAATLIIVPPPLIGTWEHELKTHVTYGAMRHIRHHGKDRIGGLCELESVHVVLTTYHTVSAEWKTDERKRDSALFSVKWHRIIIDEAHFIRNVKSRMARAVCALDANARWAVTGTPIQNRLSDFAALLQFIRVHPYNDLRRFDADIANLWKSGEETEAVDRLKRLSKYLLLRRPKDTIELPARHDLNCAVEFTRDEKTIYEKMRMQTITKLDEALHDDSGSYKPGSYMNVLQQIEALRLFCNLGLQFQARHTQRGTSSPMGEVTPDNWSLRAQKAFRAQRDMQTMVCLQCDSVLEIAETLLEEDTSPQMAHFSSCLRFACASCTSKLNGHNRPFQCGHQPSCASALVSLSSAEFDDSLTLDGFDIDHASETLSSKVQTLVSDLRSRPADEKCIVFSTWRLTLDMVQKGLNEAGISCVRFDGKVPQKDRQPIVERFKTDPTLRVMLLTLSCGAVGLTLTVANRAYLMEPHWNPTLEDQALARIHRLGQTKEVTTIRLYIRDSFEEKVMELQESKRSLAGVLLSPHDGAQTDDSNQSELQ</sequence>
<feature type="domain" description="Helicase ATP-binding" evidence="4">
    <location>
        <begin position="355"/>
        <end position="539"/>
    </location>
</feature>
<dbReference type="InterPro" id="IPR049730">
    <property type="entry name" value="SNF2/RAD54-like_C"/>
</dbReference>
<dbReference type="InterPro" id="IPR000330">
    <property type="entry name" value="SNF2_N"/>
</dbReference>
<dbReference type="GeneID" id="92042713"/>
<feature type="domain" description="Helicase C-terminal" evidence="5">
    <location>
        <begin position="780"/>
        <end position="932"/>
    </location>
</feature>
<dbReference type="SMART" id="SM00490">
    <property type="entry name" value="HELICc"/>
    <property type="match status" value="1"/>
</dbReference>